<dbReference type="Proteomes" id="UP000032067">
    <property type="component" value="Unassembled WGS sequence"/>
</dbReference>
<protein>
    <submittedName>
        <fullName evidence="5">Peptidase S45</fullName>
    </submittedName>
</protein>
<dbReference type="PANTHER" id="PTHR34218:SF3">
    <property type="entry name" value="ACYL-HOMOSERINE LACTONE ACYLASE PVDQ"/>
    <property type="match status" value="1"/>
</dbReference>
<gene>
    <name evidence="5" type="ORF">RT97_22460</name>
</gene>
<dbReference type="GO" id="GO:0017000">
    <property type="term" value="P:antibiotic biosynthetic process"/>
    <property type="evidence" value="ECO:0007669"/>
    <property type="project" value="InterPro"/>
</dbReference>
<dbReference type="InterPro" id="IPR002692">
    <property type="entry name" value="S45"/>
</dbReference>
<dbReference type="Gene3D" id="1.10.439.10">
    <property type="entry name" value="Penicillin Amidohydrolase, domain 1"/>
    <property type="match status" value="1"/>
</dbReference>
<dbReference type="InterPro" id="IPR043147">
    <property type="entry name" value="Penicillin_amidase_A-knob"/>
</dbReference>
<keyword evidence="4" id="KW-0865">Zymogen</keyword>
<evidence type="ECO:0000313" key="5">
    <source>
        <dbReference type="EMBL" id="KIQ26879.1"/>
    </source>
</evidence>
<reference evidence="5 6" key="1">
    <citation type="submission" date="2014-12" db="EMBL/GenBank/DDBJ databases">
        <title>16Stimator: statistical estimation of ribosomal gene copy numbers from draft genome assemblies.</title>
        <authorList>
            <person name="Perisin M.A."/>
            <person name="Vetter M."/>
            <person name="Gilbert J.A."/>
            <person name="Bergelson J."/>
        </authorList>
    </citation>
    <scope>NUCLEOTIDE SEQUENCE [LARGE SCALE GENOMIC DNA]</scope>
    <source>
        <strain evidence="5 6">MEDvA23</strain>
    </source>
</reference>
<keyword evidence="3" id="KW-0378">Hydrolase</keyword>
<comment type="similarity">
    <text evidence="1">Belongs to the peptidase S45 family.</text>
</comment>
<dbReference type="PANTHER" id="PTHR34218">
    <property type="entry name" value="PEPTIDASE S45 PENICILLIN AMIDASE"/>
    <property type="match status" value="1"/>
</dbReference>
<dbReference type="InterPro" id="IPR043146">
    <property type="entry name" value="Penicillin_amidase_N_B-knob"/>
</dbReference>
<evidence type="ECO:0000256" key="3">
    <source>
        <dbReference type="ARBA" id="ARBA00022801"/>
    </source>
</evidence>
<dbReference type="Pfam" id="PF01804">
    <property type="entry name" value="Penicil_amidase"/>
    <property type="match status" value="1"/>
</dbReference>
<dbReference type="Gene3D" id="1.10.1400.10">
    <property type="match status" value="1"/>
</dbReference>
<comment type="caution">
    <text evidence="5">The sequence shown here is derived from an EMBL/GenBank/DDBJ whole genome shotgun (WGS) entry which is preliminary data.</text>
</comment>
<dbReference type="SUPFAM" id="SSF56235">
    <property type="entry name" value="N-terminal nucleophile aminohydrolases (Ntn hydrolases)"/>
    <property type="match status" value="1"/>
</dbReference>
<dbReference type="InterPro" id="IPR029055">
    <property type="entry name" value="Ntn_hydrolases_N"/>
</dbReference>
<sequence length="787" mass="85162">MPASASSIDIRRTADGIPHVRADSWRGLGIGYGYAQAEDALCTLADQFVTFRGERSLHFGPDEKPPTRSTFGQPKNIDLDFFFKAFADADAVEAFRREQPAELNELIAGYAEGYSRYVRALAPQALRGGKARAQHACAGAPWVGAIDPDDIYRRMIAAGLAGGYARFVSEIVNAKPAATAAATSPAPAGERSLQSRLGIPVGDVRGIGSNVLAFGQAASGERGGSVLFGNPHWYWGGPDRFYQVHLTLPGKLDVAGVSFLGIPLVMIGFNNDVAWSHTVSSARRFGLFQLALDATDPTRYIVDGVSEPMRGVPLAVQVRRPDGGIDTVRRTLYRTRFGPVIDLGAQNEALGWRAGTALAMRDVNAGNHRIFRNFFRWDQAKSLDDFIEIQRQEAAVPWVTTTAIGRGDGRTWFSEVGAVPNVPDDLREACATPVSKAFAAIDAGTPFLDGSRSACEWKIDAAAVQRGAMPAAQMPGLLRKDYVANMNGSYWLANPAQPLVGFASILGGERQPLTLRGREGHRIAAELAGAGAGSAEALAQRVMRKTLEARAYSADQFKKPLLDRACAPGRVEFKPDAEDRARTVDMRQACQVLRKWPNRADAGDRGALLWDAFWTRLQQVPEAELYATAFSADAPLQTPGEVNAADPRVAQALAGAVDDMRRRGWALDAPLGSKRIVRSGGREVALFGGCDTEGYFAVSCSADGDDKDDYTMGPTSHGNSYLQVVWFDRRGVHARTLLAHGETDTAVAGGQGAAAVARYARKDWLRFPFREEDIARDPSLVRQTLRP</sequence>
<keyword evidence="2" id="KW-0732">Signal</keyword>
<proteinExistence type="inferred from homology"/>
<dbReference type="InterPro" id="IPR023343">
    <property type="entry name" value="Penicillin_amidase_dom1"/>
</dbReference>
<evidence type="ECO:0000256" key="4">
    <source>
        <dbReference type="ARBA" id="ARBA00023145"/>
    </source>
</evidence>
<dbReference type="GO" id="GO:0016811">
    <property type="term" value="F:hydrolase activity, acting on carbon-nitrogen (but not peptide) bonds, in linear amides"/>
    <property type="evidence" value="ECO:0007669"/>
    <property type="project" value="InterPro"/>
</dbReference>
<accession>A0A0D0M8F9</accession>
<organism evidence="5 6">
    <name type="scientific">Variovorax paradoxus</name>
    <dbReference type="NCBI Taxonomy" id="34073"/>
    <lineage>
        <taxon>Bacteria</taxon>
        <taxon>Pseudomonadati</taxon>
        <taxon>Pseudomonadota</taxon>
        <taxon>Betaproteobacteria</taxon>
        <taxon>Burkholderiales</taxon>
        <taxon>Comamonadaceae</taxon>
        <taxon>Variovorax</taxon>
    </lineage>
</organism>
<dbReference type="Gene3D" id="2.30.120.10">
    <property type="match status" value="1"/>
</dbReference>
<evidence type="ECO:0000313" key="6">
    <source>
        <dbReference type="Proteomes" id="UP000032067"/>
    </source>
</evidence>
<evidence type="ECO:0000256" key="1">
    <source>
        <dbReference type="ARBA" id="ARBA00006586"/>
    </source>
</evidence>
<dbReference type="EMBL" id="JXQQ01000058">
    <property type="protein sequence ID" value="KIQ26879.1"/>
    <property type="molecule type" value="Genomic_DNA"/>
</dbReference>
<name>A0A0D0M8F9_VARPD</name>
<dbReference type="Gene3D" id="3.60.20.10">
    <property type="entry name" value="Glutamine Phosphoribosylpyrophosphate, subunit 1, domain 1"/>
    <property type="match status" value="1"/>
</dbReference>
<dbReference type="AlphaFoldDB" id="A0A0D0M8F9"/>
<evidence type="ECO:0000256" key="2">
    <source>
        <dbReference type="ARBA" id="ARBA00022729"/>
    </source>
</evidence>